<dbReference type="Pfam" id="PF01817">
    <property type="entry name" value="CM_2"/>
    <property type="match status" value="1"/>
</dbReference>
<keyword evidence="4" id="KW-1185">Reference proteome</keyword>
<dbReference type="SUPFAM" id="SSF48600">
    <property type="entry name" value="Chorismate mutase II"/>
    <property type="match status" value="1"/>
</dbReference>
<evidence type="ECO:0000313" key="3">
    <source>
        <dbReference type="EMBL" id="MBS2549406.1"/>
    </source>
</evidence>
<dbReference type="RefSeq" id="WP_212010963.1">
    <property type="nucleotide sequence ID" value="NZ_JAAFYZ010000071.1"/>
</dbReference>
<feature type="domain" description="Chorismate mutase" evidence="2">
    <location>
        <begin position="15"/>
        <end position="105"/>
    </location>
</feature>
<keyword evidence="1 3" id="KW-0413">Isomerase</keyword>
<dbReference type="Gene3D" id="1.20.59.10">
    <property type="entry name" value="Chorismate mutase"/>
    <property type="match status" value="1"/>
</dbReference>
<name>A0ABS5KTL4_9ACTN</name>
<dbReference type="InterPro" id="IPR036979">
    <property type="entry name" value="CM_dom_sf"/>
</dbReference>
<organism evidence="3 4">
    <name type="scientific">Catenulispora pinistramenti</name>
    <dbReference type="NCBI Taxonomy" id="2705254"/>
    <lineage>
        <taxon>Bacteria</taxon>
        <taxon>Bacillati</taxon>
        <taxon>Actinomycetota</taxon>
        <taxon>Actinomycetes</taxon>
        <taxon>Catenulisporales</taxon>
        <taxon>Catenulisporaceae</taxon>
        <taxon>Catenulispora</taxon>
    </lineage>
</organism>
<proteinExistence type="predicted"/>
<dbReference type="NCBIfam" id="TIGR01795">
    <property type="entry name" value="CM_mono_cladeE"/>
    <property type="match status" value="1"/>
</dbReference>
<dbReference type="InterPro" id="IPR051331">
    <property type="entry name" value="Chorismate_mutase-related"/>
</dbReference>
<protein>
    <submittedName>
        <fullName evidence="3">Chorismate mutase</fullName>
        <ecNumber evidence="3">5.4.99.5</ecNumber>
    </submittedName>
</protein>
<comment type="caution">
    <text evidence="3">The sequence shown here is derived from an EMBL/GenBank/DDBJ whole genome shotgun (WGS) entry which is preliminary data.</text>
</comment>
<evidence type="ECO:0000259" key="2">
    <source>
        <dbReference type="PROSITE" id="PS51168"/>
    </source>
</evidence>
<dbReference type="EMBL" id="JAAFYZ010000071">
    <property type="protein sequence ID" value="MBS2549406.1"/>
    <property type="molecule type" value="Genomic_DNA"/>
</dbReference>
<dbReference type="InterPro" id="IPR036263">
    <property type="entry name" value="Chorismate_II_sf"/>
</dbReference>
<dbReference type="PROSITE" id="PS51168">
    <property type="entry name" value="CHORISMATE_MUT_2"/>
    <property type="match status" value="1"/>
</dbReference>
<dbReference type="EC" id="5.4.99.5" evidence="3"/>
<dbReference type="Proteomes" id="UP000730482">
    <property type="component" value="Unassembled WGS sequence"/>
</dbReference>
<gene>
    <name evidence="3" type="ORF">KGQ19_21315</name>
</gene>
<accession>A0ABS5KTL4</accession>
<evidence type="ECO:0000313" key="4">
    <source>
        <dbReference type="Proteomes" id="UP000730482"/>
    </source>
</evidence>
<dbReference type="GO" id="GO:0004106">
    <property type="term" value="F:chorismate mutase activity"/>
    <property type="evidence" value="ECO:0007669"/>
    <property type="project" value="UniProtKB-EC"/>
</dbReference>
<dbReference type="InterPro" id="IPR002701">
    <property type="entry name" value="CM_II_prokaryot"/>
</dbReference>
<dbReference type="PANTHER" id="PTHR38041:SF1">
    <property type="entry name" value="CHORISMATE MUTASE"/>
    <property type="match status" value="1"/>
</dbReference>
<dbReference type="InterPro" id="IPR010951">
    <property type="entry name" value="CM_bact"/>
</dbReference>
<dbReference type="PANTHER" id="PTHR38041">
    <property type="entry name" value="CHORISMATE MUTASE"/>
    <property type="match status" value="1"/>
</dbReference>
<dbReference type="SMART" id="SM00830">
    <property type="entry name" value="CM_2"/>
    <property type="match status" value="1"/>
</dbReference>
<reference evidence="3 4" key="1">
    <citation type="submission" date="2020-02" db="EMBL/GenBank/DDBJ databases">
        <title>Acidophilic actinobacteria isolated from forest soil.</title>
        <authorList>
            <person name="Golinska P."/>
        </authorList>
    </citation>
    <scope>NUCLEOTIDE SEQUENCE [LARGE SCALE GENOMIC DNA]</scope>
    <source>
        <strain evidence="3 4">NL8</strain>
    </source>
</reference>
<sequence>MTSDLSTRQDDAASQDAHSRLLELRASIDNLDSAVVHLLAERFKCTRQVGRLKAEHGMPAVDSDRETVQIRRLRLLAEESHLDPEFAEKFLTFIIDEVVRNHRSL</sequence>
<evidence type="ECO:0000256" key="1">
    <source>
        <dbReference type="ARBA" id="ARBA00023235"/>
    </source>
</evidence>
<dbReference type="NCBIfam" id="NF006691">
    <property type="entry name" value="PRK09239.1"/>
    <property type="match status" value="1"/>
</dbReference>